<accession>A0AA38VEM4</accession>
<dbReference type="Proteomes" id="UP001174694">
    <property type="component" value="Unassembled WGS sequence"/>
</dbReference>
<sequence length="143" mass="15288">MVDIAETCEELFPFDEVATRHSVPRHKVAEAFAAIIQLPLLRCATDKRRHGKLASARMKEYTKARKELQHTASSSGTVGSGSEGGNSNAPSFSPAGMVQAVAPGASSDGGSRMLPGVMELAQVMSPVEYTGPDFYDRGFMGPW</sequence>
<proteinExistence type="predicted"/>
<evidence type="ECO:0000313" key="2">
    <source>
        <dbReference type="EMBL" id="KAJ9136456.1"/>
    </source>
</evidence>
<feature type="region of interest" description="Disordered" evidence="1">
    <location>
        <begin position="62"/>
        <end position="107"/>
    </location>
</feature>
<evidence type="ECO:0000313" key="3">
    <source>
        <dbReference type="Proteomes" id="UP001174694"/>
    </source>
</evidence>
<dbReference type="EMBL" id="JANBVO010000040">
    <property type="protein sequence ID" value="KAJ9136456.1"/>
    <property type="molecule type" value="Genomic_DNA"/>
</dbReference>
<dbReference type="AlphaFoldDB" id="A0AA38VEM4"/>
<gene>
    <name evidence="2" type="ORF">NKR23_g9822</name>
</gene>
<reference evidence="2" key="1">
    <citation type="submission" date="2022-07" db="EMBL/GenBank/DDBJ databases">
        <title>Fungi with potential for degradation of polypropylene.</title>
        <authorList>
            <person name="Gostincar C."/>
        </authorList>
    </citation>
    <scope>NUCLEOTIDE SEQUENCE</scope>
    <source>
        <strain evidence="2">EXF-13308</strain>
    </source>
</reference>
<keyword evidence="3" id="KW-1185">Reference proteome</keyword>
<protein>
    <submittedName>
        <fullName evidence="2">Uncharacterized protein</fullName>
    </submittedName>
</protein>
<evidence type="ECO:0000256" key="1">
    <source>
        <dbReference type="SAM" id="MobiDB-lite"/>
    </source>
</evidence>
<name>A0AA38VEM4_9PEZI</name>
<organism evidence="2 3">
    <name type="scientific">Pleurostoma richardsiae</name>
    <dbReference type="NCBI Taxonomy" id="41990"/>
    <lineage>
        <taxon>Eukaryota</taxon>
        <taxon>Fungi</taxon>
        <taxon>Dikarya</taxon>
        <taxon>Ascomycota</taxon>
        <taxon>Pezizomycotina</taxon>
        <taxon>Sordariomycetes</taxon>
        <taxon>Sordariomycetidae</taxon>
        <taxon>Calosphaeriales</taxon>
        <taxon>Pleurostomataceae</taxon>
        <taxon>Pleurostoma</taxon>
    </lineage>
</organism>
<comment type="caution">
    <text evidence="2">The sequence shown here is derived from an EMBL/GenBank/DDBJ whole genome shotgun (WGS) entry which is preliminary data.</text>
</comment>